<protein>
    <submittedName>
        <fullName evidence="1">Uncharacterized protein</fullName>
    </submittedName>
</protein>
<evidence type="ECO:0000313" key="2">
    <source>
        <dbReference type="Proteomes" id="UP001329430"/>
    </source>
</evidence>
<gene>
    <name evidence="1" type="ORF">RI129_001278</name>
</gene>
<sequence>MNVINLIRSQFDRRHEGPIKASRKDPTLLSFTSSSGNTHILLIPRFTTPPLVLTETTRTLLSLPLCSSATRPQDHCNGGRLSSFTITMSPTERSCFASFHLVRCCS</sequence>
<dbReference type="EMBL" id="JAVRBK010000001">
    <property type="protein sequence ID" value="KAK5650249.1"/>
    <property type="molecule type" value="Genomic_DNA"/>
</dbReference>
<keyword evidence="2" id="KW-1185">Reference proteome</keyword>
<name>A0AAN7VV48_9COLE</name>
<reference evidence="1 2" key="1">
    <citation type="journal article" date="2024" name="Insects">
        <title>An Improved Chromosome-Level Genome Assembly of the Firefly Pyrocoelia pectoralis.</title>
        <authorList>
            <person name="Fu X."/>
            <person name="Meyer-Rochow V.B."/>
            <person name="Ballantyne L."/>
            <person name="Zhu X."/>
        </authorList>
    </citation>
    <scope>NUCLEOTIDE SEQUENCE [LARGE SCALE GENOMIC DNA]</scope>
    <source>
        <strain evidence="1">XCY_ONT2</strain>
    </source>
</reference>
<accession>A0AAN7VV48</accession>
<dbReference type="AlphaFoldDB" id="A0AAN7VV48"/>
<proteinExistence type="predicted"/>
<evidence type="ECO:0000313" key="1">
    <source>
        <dbReference type="EMBL" id="KAK5650249.1"/>
    </source>
</evidence>
<dbReference type="Proteomes" id="UP001329430">
    <property type="component" value="Chromosome 1"/>
</dbReference>
<comment type="caution">
    <text evidence="1">The sequence shown here is derived from an EMBL/GenBank/DDBJ whole genome shotgun (WGS) entry which is preliminary data.</text>
</comment>
<organism evidence="1 2">
    <name type="scientific">Pyrocoelia pectoralis</name>
    <dbReference type="NCBI Taxonomy" id="417401"/>
    <lineage>
        <taxon>Eukaryota</taxon>
        <taxon>Metazoa</taxon>
        <taxon>Ecdysozoa</taxon>
        <taxon>Arthropoda</taxon>
        <taxon>Hexapoda</taxon>
        <taxon>Insecta</taxon>
        <taxon>Pterygota</taxon>
        <taxon>Neoptera</taxon>
        <taxon>Endopterygota</taxon>
        <taxon>Coleoptera</taxon>
        <taxon>Polyphaga</taxon>
        <taxon>Elateriformia</taxon>
        <taxon>Elateroidea</taxon>
        <taxon>Lampyridae</taxon>
        <taxon>Lampyrinae</taxon>
        <taxon>Pyrocoelia</taxon>
    </lineage>
</organism>